<feature type="signal peptide" evidence="1">
    <location>
        <begin position="1"/>
        <end position="22"/>
    </location>
</feature>
<reference evidence="2 3" key="1">
    <citation type="submission" date="2015-03" db="EMBL/GenBank/DDBJ databases">
        <title>Genomics and transcriptomics of the oil-accumulating basidiomycete yeast T. oleaginosus allow insights into substrate utilization and the diverse evolutionary trajectories of mating systems in fungi.</title>
        <authorList>
            <consortium name="DOE Joint Genome Institute"/>
            <person name="Kourist R."/>
            <person name="Kracht O."/>
            <person name="Bracharz F."/>
            <person name="Lipzen A."/>
            <person name="Nolan M."/>
            <person name="Ohm R."/>
            <person name="Grigoriev I."/>
            <person name="Sun S."/>
            <person name="Heitman J."/>
            <person name="Bruck T."/>
            <person name="Nowrousian M."/>
        </authorList>
    </citation>
    <scope>NUCLEOTIDE SEQUENCE [LARGE SCALE GENOMIC DNA]</scope>
    <source>
        <strain evidence="2 3">IBC0246</strain>
    </source>
</reference>
<name>A0A0J1AZC1_9TREE</name>
<evidence type="ECO:0000256" key="1">
    <source>
        <dbReference type="SAM" id="SignalP"/>
    </source>
</evidence>
<keyword evidence="3" id="KW-1185">Reference proteome</keyword>
<protein>
    <recommendedName>
        <fullName evidence="4">Secreted protein</fullName>
    </recommendedName>
</protein>
<dbReference type="AlphaFoldDB" id="A0A0J1AZC1"/>
<accession>A0A0J1AZC1</accession>
<dbReference type="GeneID" id="28980141"/>
<evidence type="ECO:0000313" key="2">
    <source>
        <dbReference type="EMBL" id="KLT40689.1"/>
    </source>
</evidence>
<feature type="chain" id="PRO_5005247711" description="Secreted protein" evidence="1">
    <location>
        <begin position="23"/>
        <end position="269"/>
    </location>
</feature>
<keyword evidence="1" id="KW-0732">Signal</keyword>
<proteinExistence type="predicted"/>
<evidence type="ECO:0008006" key="4">
    <source>
        <dbReference type="Google" id="ProtNLM"/>
    </source>
</evidence>
<dbReference type="Proteomes" id="UP000053611">
    <property type="component" value="Unassembled WGS sequence"/>
</dbReference>
<evidence type="ECO:0000313" key="3">
    <source>
        <dbReference type="Proteomes" id="UP000053611"/>
    </source>
</evidence>
<dbReference type="RefSeq" id="XP_018277180.1">
    <property type="nucleotide sequence ID" value="XM_018419538.1"/>
</dbReference>
<dbReference type="EMBL" id="KQ087230">
    <property type="protein sequence ID" value="KLT40689.1"/>
    <property type="molecule type" value="Genomic_DNA"/>
</dbReference>
<organism evidence="2 3">
    <name type="scientific">Cutaneotrichosporon oleaginosum</name>
    <dbReference type="NCBI Taxonomy" id="879819"/>
    <lineage>
        <taxon>Eukaryota</taxon>
        <taxon>Fungi</taxon>
        <taxon>Dikarya</taxon>
        <taxon>Basidiomycota</taxon>
        <taxon>Agaricomycotina</taxon>
        <taxon>Tremellomycetes</taxon>
        <taxon>Trichosporonales</taxon>
        <taxon>Trichosporonaceae</taxon>
        <taxon>Cutaneotrichosporon</taxon>
    </lineage>
</organism>
<gene>
    <name evidence="2" type="ORF">CC85DRAFT_143690</name>
</gene>
<sequence length="269" mass="28836">MVGQLLTALALLLLVLPLFAAAARRCGRAGLSHGGSGSGGGLRGRVARVGAALRFVLLFRLCDGKLDQLALTVELFDGSLGGLGNRAVRLSVSSRGRDDRFSSGVGGVSNDGNVDVVVGRLRLGARQLLGGRRRRLLNVHETRLRRRINDVLAALSVGALCGQVVVVVCVVDGRRGLGEVDKNALARGGWRLATRACVTLCVSKSRRPSGAWLHEPHITHRWAPAEGVDYAVALNDTACGQSITLQWHDARIIVAVALRWAFLFEWLSW</sequence>